<evidence type="ECO:0000256" key="8">
    <source>
        <dbReference type="ARBA" id="ARBA00039401"/>
    </source>
</evidence>
<keyword evidence="3" id="KW-0808">Transferase</keyword>
<evidence type="ECO:0000256" key="1">
    <source>
        <dbReference type="ARBA" id="ARBA00000085"/>
    </source>
</evidence>
<reference evidence="11" key="1">
    <citation type="submission" date="2017-04" db="EMBL/GenBank/DDBJ databases">
        <authorList>
            <person name="Varghese N."/>
            <person name="Submissions S."/>
        </authorList>
    </citation>
    <scope>NUCLEOTIDE SEQUENCE [LARGE SCALE GENOMIC DNA]</scope>
    <source>
        <strain evidence="11">DSM 44073</strain>
    </source>
</reference>
<keyword evidence="4" id="KW-0547">Nucleotide-binding</keyword>
<evidence type="ECO:0000256" key="5">
    <source>
        <dbReference type="ARBA" id="ARBA00022777"/>
    </source>
</evidence>
<dbReference type="InterPro" id="IPR036890">
    <property type="entry name" value="HATPase_C_sf"/>
</dbReference>
<accession>A0A1W2EA61</accession>
<gene>
    <name evidence="10" type="ORF">SAMN05660733_03811</name>
</gene>
<dbReference type="Pfam" id="PF02518">
    <property type="entry name" value="HATPase_c"/>
    <property type="match status" value="1"/>
</dbReference>
<feature type="domain" description="Histidine kinase" evidence="9">
    <location>
        <begin position="94"/>
        <end position="293"/>
    </location>
</feature>
<keyword evidence="11" id="KW-1185">Reference proteome</keyword>
<evidence type="ECO:0000256" key="2">
    <source>
        <dbReference type="ARBA" id="ARBA00012438"/>
    </source>
</evidence>
<dbReference type="PROSITE" id="PS50109">
    <property type="entry name" value="HIS_KIN"/>
    <property type="match status" value="1"/>
</dbReference>
<dbReference type="InterPro" id="IPR005467">
    <property type="entry name" value="His_kinase_dom"/>
</dbReference>
<dbReference type="Proteomes" id="UP000192840">
    <property type="component" value="Unassembled WGS sequence"/>
</dbReference>
<keyword evidence="7" id="KW-0902">Two-component regulatory system</keyword>
<dbReference type="SUPFAM" id="SSF55874">
    <property type="entry name" value="ATPase domain of HSP90 chaperone/DNA topoisomerase II/histidine kinase"/>
    <property type="match status" value="1"/>
</dbReference>
<organism evidence="10 11">
    <name type="scientific">Lentzea albidocapillata</name>
    <dbReference type="NCBI Taxonomy" id="40571"/>
    <lineage>
        <taxon>Bacteria</taxon>
        <taxon>Bacillati</taxon>
        <taxon>Actinomycetota</taxon>
        <taxon>Actinomycetes</taxon>
        <taxon>Pseudonocardiales</taxon>
        <taxon>Pseudonocardiaceae</taxon>
        <taxon>Lentzea</taxon>
    </lineage>
</organism>
<comment type="catalytic activity">
    <reaction evidence="1">
        <text>ATP + protein L-histidine = ADP + protein N-phospho-L-histidine.</text>
        <dbReference type="EC" id="2.7.13.3"/>
    </reaction>
</comment>
<dbReference type="PANTHER" id="PTHR42878">
    <property type="entry name" value="TWO-COMPONENT HISTIDINE KINASE"/>
    <property type="match status" value="1"/>
</dbReference>
<keyword evidence="6" id="KW-0067">ATP-binding</keyword>
<dbReference type="GO" id="GO:0000156">
    <property type="term" value="F:phosphorelay response regulator activity"/>
    <property type="evidence" value="ECO:0007669"/>
    <property type="project" value="TreeGrafter"/>
</dbReference>
<dbReference type="GO" id="GO:0004673">
    <property type="term" value="F:protein histidine kinase activity"/>
    <property type="evidence" value="ECO:0007669"/>
    <property type="project" value="UniProtKB-EC"/>
</dbReference>
<evidence type="ECO:0000256" key="3">
    <source>
        <dbReference type="ARBA" id="ARBA00022679"/>
    </source>
</evidence>
<evidence type="ECO:0000313" key="11">
    <source>
        <dbReference type="Proteomes" id="UP000192840"/>
    </source>
</evidence>
<dbReference type="PRINTS" id="PR00344">
    <property type="entry name" value="BCTRLSENSOR"/>
</dbReference>
<dbReference type="EC" id="2.7.13.3" evidence="2"/>
<sequence>MDHSDALRALSSDAPSERLEAARYLQFWAVPTDIAILRTRLQVEPVGWVRRAIEDALLRLGDTAAHKVDLQDYIDESGDNPDEAAKARVRITQTVVHELSPIVSAIDYFIRAEWPQFEESKTKRHVERLIRFISAIDTLGGISSSATMRDTNLAVVISNCVEAQQIAFGIHIEIDGPSSVDAYTDPDLVELIVSNGLKNACESACQIANGEPAVSVLYGGSDREFWVNVVDNGAGIPMGSSGRLFKIGSTTKEGHLGMGLALCVEAAESITAKIRLSSGDRGTKFEVTLPIGGGERAGSSGRG</sequence>
<dbReference type="SMART" id="SM00387">
    <property type="entry name" value="HATPase_c"/>
    <property type="match status" value="1"/>
</dbReference>
<dbReference type="STRING" id="40571.SAMN05660733_03811"/>
<protein>
    <recommendedName>
        <fullName evidence="8">Sensor-like histidine kinase SenX3</fullName>
        <ecNumber evidence="2">2.7.13.3</ecNumber>
    </recommendedName>
</protein>
<evidence type="ECO:0000256" key="7">
    <source>
        <dbReference type="ARBA" id="ARBA00023012"/>
    </source>
</evidence>
<evidence type="ECO:0000259" key="9">
    <source>
        <dbReference type="PROSITE" id="PS50109"/>
    </source>
</evidence>
<dbReference type="OrthoDB" id="4964495at2"/>
<evidence type="ECO:0000313" key="10">
    <source>
        <dbReference type="EMBL" id="SMD06669.1"/>
    </source>
</evidence>
<evidence type="ECO:0000256" key="6">
    <source>
        <dbReference type="ARBA" id="ARBA00022840"/>
    </source>
</evidence>
<evidence type="ECO:0000256" key="4">
    <source>
        <dbReference type="ARBA" id="ARBA00022741"/>
    </source>
</evidence>
<dbReference type="InterPro" id="IPR004358">
    <property type="entry name" value="Sig_transdc_His_kin-like_C"/>
</dbReference>
<name>A0A1W2EA61_9PSEU</name>
<proteinExistence type="predicted"/>
<dbReference type="InterPro" id="IPR050351">
    <property type="entry name" value="BphY/WalK/GraS-like"/>
</dbReference>
<dbReference type="EMBL" id="FWYC01000009">
    <property type="protein sequence ID" value="SMD06669.1"/>
    <property type="molecule type" value="Genomic_DNA"/>
</dbReference>
<dbReference type="PANTHER" id="PTHR42878:SF7">
    <property type="entry name" value="SENSOR HISTIDINE KINASE GLRK"/>
    <property type="match status" value="1"/>
</dbReference>
<dbReference type="GO" id="GO:0030295">
    <property type="term" value="F:protein kinase activator activity"/>
    <property type="evidence" value="ECO:0007669"/>
    <property type="project" value="TreeGrafter"/>
</dbReference>
<dbReference type="Gene3D" id="3.30.565.10">
    <property type="entry name" value="Histidine kinase-like ATPase, C-terminal domain"/>
    <property type="match status" value="1"/>
</dbReference>
<dbReference type="GO" id="GO:0007234">
    <property type="term" value="P:osmosensory signaling via phosphorelay pathway"/>
    <property type="evidence" value="ECO:0007669"/>
    <property type="project" value="TreeGrafter"/>
</dbReference>
<dbReference type="GO" id="GO:0005524">
    <property type="term" value="F:ATP binding"/>
    <property type="evidence" value="ECO:0007669"/>
    <property type="project" value="UniProtKB-KW"/>
</dbReference>
<dbReference type="RefSeq" id="WP_084401485.1">
    <property type="nucleotide sequence ID" value="NZ_FWYC01000009.1"/>
</dbReference>
<keyword evidence="5 10" id="KW-0418">Kinase</keyword>
<dbReference type="AlphaFoldDB" id="A0A1W2EA61"/>
<dbReference type="InterPro" id="IPR003594">
    <property type="entry name" value="HATPase_dom"/>
</dbReference>